<comment type="caution">
    <text evidence="1">The sequence shown here is derived from an EMBL/GenBank/DDBJ whole genome shotgun (WGS) entry which is preliminary data.</text>
</comment>
<reference evidence="1 2" key="2">
    <citation type="journal article" date="2022" name="Mol. Ecol. Resour.">
        <title>The genomes of chicory, endive, great burdock and yacon provide insights into Asteraceae paleo-polyploidization history and plant inulin production.</title>
        <authorList>
            <person name="Fan W."/>
            <person name="Wang S."/>
            <person name="Wang H."/>
            <person name="Wang A."/>
            <person name="Jiang F."/>
            <person name="Liu H."/>
            <person name="Zhao H."/>
            <person name="Xu D."/>
            <person name="Zhang Y."/>
        </authorList>
    </citation>
    <scope>NUCLEOTIDE SEQUENCE [LARGE SCALE GENOMIC DNA]</scope>
    <source>
        <strain evidence="2">cv. Punajuju</strain>
        <tissue evidence="1">Leaves</tissue>
    </source>
</reference>
<dbReference type="Proteomes" id="UP001055811">
    <property type="component" value="Linkage Group LG04"/>
</dbReference>
<proteinExistence type="predicted"/>
<name>A0ACB9DWN3_CICIN</name>
<keyword evidence="2" id="KW-1185">Reference proteome</keyword>
<gene>
    <name evidence="1" type="ORF">L2E82_21487</name>
</gene>
<sequence>MQGFVARKKRRHSVKSDPNEMERLLRVRDRINNRVKKVNETIEQFKKAYDSCNYTISITRAGPAREAERDRSKKFIKEKRWYEGQRDMLQNQAFKLDRLIFASEGIKDAQETVSNLKELNGMMKNLQDDMVGLIDVSDEIVESLLGGSHKATDHDIDEQ</sequence>
<protein>
    <submittedName>
        <fullName evidence="1">Uncharacterized protein</fullName>
    </submittedName>
</protein>
<organism evidence="1 2">
    <name type="scientific">Cichorium intybus</name>
    <name type="common">Chicory</name>
    <dbReference type="NCBI Taxonomy" id="13427"/>
    <lineage>
        <taxon>Eukaryota</taxon>
        <taxon>Viridiplantae</taxon>
        <taxon>Streptophyta</taxon>
        <taxon>Embryophyta</taxon>
        <taxon>Tracheophyta</taxon>
        <taxon>Spermatophyta</taxon>
        <taxon>Magnoliopsida</taxon>
        <taxon>eudicotyledons</taxon>
        <taxon>Gunneridae</taxon>
        <taxon>Pentapetalae</taxon>
        <taxon>asterids</taxon>
        <taxon>campanulids</taxon>
        <taxon>Asterales</taxon>
        <taxon>Asteraceae</taxon>
        <taxon>Cichorioideae</taxon>
        <taxon>Cichorieae</taxon>
        <taxon>Cichoriinae</taxon>
        <taxon>Cichorium</taxon>
    </lineage>
</organism>
<dbReference type="EMBL" id="CM042012">
    <property type="protein sequence ID" value="KAI3750723.1"/>
    <property type="molecule type" value="Genomic_DNA"/>
</dbReference>
<evidence type="ECO:0000313" key="2">
    <source>
        <dbReference type="Proteomes" id="UP001055811"/>
    </source>
</evidence>
<accession>A0ACB9DWN3</accession>
<evidence type="ECO:0000313" key="1">
    <source>
        <dbReference type="EMBL" id="KAI3750723.1"/>
    </source>
</evidence>
<reference evidence="2" key="1">
    <citation type="journal article" date="2022" name="Mol. Ecol. Resour.">
        <title>The genomes of chicory, endive, great burdock and yacon provide insights into Asteraceae palaeo-polyploidization history and plant inulin production.</title>
        <authorList>
            <person name="Fan W."/>
            <person name="Wang S."/>
            <person name="Wang H."/>
            <person name="Wang A."/>
            <person name="Jiang F."/>
            <person name="Liu H."/>
            <person name="Zhao H."/>
            <person name="Xu D."/>
            <person name="Zhang Y."/>
        </authorList>
    </citation>
    <scope>NUCLEOTIDE SEQUENCE [LARGE SCALE GENOMIC DNA]</scope>
    <source>
        <strain evidence="2">cv. Punajuju</strain>
    </source>
</reference>